<evidence type="ECO:0000256" key="6">
    <source>
        <dbReference type="ARBA" id="ARBA00023136"/>
    </source>
</evidence>
<dbReference type="PANTHER" id="PTHR19139">
    <property type="entry name" value="AQUAPORIN TRANSPORTER"/>
    <property type="match status" value="1"/>
</dbReference>
<dbReference type="Gene3D" id="1.20.1080.10">
    <property type="entry name" value="Glycerol uptake facilitator protein"/>
    <property type="match status" value="2"/>
</dbReference>
<evidence type="ECO:0000313" key="9">
    <source>
        <dbReference type="Proteomes" id="UP000310200"/>
    </source>
</evidence>
<evidence type="ECO:0000256" key="5">
    <source>
        <dbReference type="ARBA" id="ARBA00022989"/>
    </source>
</evidence>
<evidence type="ECO:0000313" key="8">
    <source>
        <dbReference type="EMBL" id="TGZ57964.1"/>
    </source>
</evidence>
<organism evidence="8 9">
    <name type="scientific">Temnothorax longispinosus</name>
    <dbReference type="NCBI Taxonomy" id="300112"/>
    <lineage>
        <taxon>Eukaryota</taxon>
        <taxon>Metazoa</taxon>
        <taxon>Ecdysozoa</taxon>
        <taxon>Arthropoda</taxon>
        <taxon>Hexapoda</taxon>
        <taxon>Insecta</taxon>
        <taxon>Pterygota</taxon>
        <taxon>Neoptera</taxon>
        <taxon>Endopterygota</taxon>
        <taxon>Hymenoptera</taxon>
        <taxon>Apocrita</taxon>
        <taxon>Aculeata</taxon>
        <taxon>Formicoidea</taxon>
        <taxon>Formicidae</taxon>
        <taxon>Myrmicinae</taxon>
        <taxon>Temnothorax</taxon>
    </lineage>
</organism>
<dbReference type="AlphaFoldDB" id="A0A4V3SCT2"/>
<keyword evidence="9" id="KW-1185">Reference proteome</keyword>
<feature type="transmembrane region" description="Helical" evidence="7">
    <location>
        <begin position="262"/>
        <end position="281"/>
    </location>
</feature>
<protein>
    <recommendedName>
        <fullName evidence="10">Aquaporin AQPAe.a</fullName>
    </recommendedName>
</protein>
<dbReference type="InterPro" id="IPR022357">
    <property type="entry name" value="MIP_CS"/>
</dbReference>
<evidence type="ECO:0000256" key="1">
    <source>
        <dbReference type="ARBA" id="ARBA00004141"/>
    </source>
</evidence>
<dbReference type="Proteomes" id="UP000310200">
    <property type="component" value="Unassembled WGS sequence"/>
</dbReference>
<comment type="subcellular location">
    <subcellularLocation>
        <location evidence="1">Membrane</location>
        <topology evidence="1">Multi-pass membrane protein</topology>
    </subcellularLocation>
</comment>
<dbReference type="STRING" id="300112.A0A4V3SCT2"/>
<dbReference type="PANTHER" id="PTHR19139:SF270">
    <property type="entry name" value="ENTOMOGLYCEROPORIN 1-RELATED"/>
    <property type="match status" value="1"/>
</dbReference>
<dbReference type="Pfam" id="PF00230">
    <property type="entry name" value="MIP"/>
    <property type="match status" value="2"/>
</dbReference>
<dbReference type="SUPFAM" id="SSF81338">
    <property type="entry name" value="Aquaporin-like"/>
    <property type="match status" value="2"/>
</dbReference>
<feature type="transmembrane region" description="Helical" evidence="7">
    <location>
        <begin position="353"/>
        <end position="374"/>
    </location>
</feature>
<comment type="caution">
    <text evidence="8">The sequence shown here is derived from an EMBL/GenBank/DDBJ whole genome shotgun (WGS) entry which is preliminary data.</text>
</comment>
<dbReference type="NCBIfam" id="TIGR00861">
    <property type="entry name" value="MIP"/>
    <property type="match status" value="2"/>
</dbReference>
<gene>
    <name evidence="8" type="ORF">DBV15_10606</name>
</gene>
<keyword evidence="3" id="KW-0813">Transport</keyword>
<keyword evidence="5 7" id="KW-1133">Transmembrane helix</keyword>
<feature type="transmembrane region" description="Helical" evidence="7">
    <location>
        <begin position="137"/>
        <end position="158"/>
    </location>
</feature>
<dbReference type="CDD" id="cd00333">
    <property type="entry name" value="MIP"/>
    <property type="match status" value="2"/>
</dbReference>
<keyword evidence="4 7" id="KW-0812">Transmembrane</keyword>
<dbReference type="InterPro" id="IPR000425">
    <property type="entry name" value="MIP"/>
</dbReference>
<evidence type="ECO:0000256" key="7">
    <source>
        <dbReference type="SAM" id="Phobius"/>
    </source>
</evidence>
<feature type="transmembrane region" description="Helical" evidence="7">
    <location>
        <begin position="445"/>
        <end position="466"/>
    </location>
</feature>
<evidence type="ECO:0000256" key="3">
    <source>
        <dbReference type="ARBA" id="ARBA00022448"/>
    </source>
</evidence>
<keyword evidence="6 7" id="KW-0472">Membrane</keyword>
<dbReference type="GO" id="GO:0005886">
    <property type="term" value="C:plasma membrane"/>
    <property type="evidence" value="ECO:0007669"/>
    <property type="project" value="TreeGrafter"/>
</dbReference>
<proteinExistence type="inferred from homology"/>
<feature type="transmembrane region" description="Helical" evidence="7">
    <location>
        <begin position="519"/>
        <end position="536"/>
    </location>
</feature>
<evidence type="ECO:0008006" key="10">
    <source>
        <dbReference type="Google" id="ProtNLM"/>
    </source>
</evidence>
<feature type="transmembrane region" description="Helical" evidence="7">
    <location>
        <begin position="319"/>
        <end position="347"/>
    </location>
</feature>
<name>A0A4V3SCT2_9HYME</name>
<sequence length="611" mass="65492">MEQNGISIISPPGATENLSIGKSKSIGITLRSNGTIQSTKEKLKTPWLKKTEEDNMCDKFLAILGEVIGTAILVFLGCTAGLGSMKPYEGTGPSVIQISFAFGLAVMIAIQCVGHISGAHLNPAITIAAVILGNKTLIMAGFYIIAQCLGALIGFGLLKLVTPANLMHNGAGDPSVPFCMTDINKEITVGHGIAAEALATGVLAFFACGSWDSRNAKNSDSMALKFGLCVTVLCLAFIPHTGCSLNPARTFGPAVWNGHWTYHWVYWLGPIGGAVIAALIYRSLFSPKTKDPDDNIKDMGTFNGIETTKKMEGTVKTTLVAGLAELLGTAILVFLGCMGCIAGLGVVPPHLQITLTFGLAVMVVIQCIAHISQAHINPAVTVGSIILGKKTIPEALVYFVSQMIGAILGYGMLKVVTPKDRLTAGTVDQADMFCVNDLHVDLSAIQGLVIEGLATAVLMLVVCSVWDPRNQKNSDSVPIKFGLTVAVMGTAVGPYTGCSMNPARTFAPALWNNQWTHHWIYWFGPIGGAMISSFMYRTIFGVPDEVEEEEPIPEAVALNSVEIHKTELAVISKKATEFEERPLHTKGTFEYYFKIYNALFINLDIIEKYLT</sequence>
<dbReference type="EMBL" id="QBLH01000087">
    <property type="protein sequence ID" value="TGZ57964.1"/>
    <property type="molecule type" value="Genomic_DNA"/>
</dbReference>
<reference evidence="8 9" key="1">
    <citation type="journal article" date="2019" name="Philos. Trans. R. Soc. Lond., B, Biol. Sci.">
        <title>Ant behaviour and brain gene expression of defending hosts depend on the ecological success of the intruding social parasite.</title>
        <authorList>
            <person name="Kaur R."/>
            <person name="Stoldt M."/>
            <person name="Jongepier E."/>
            <person name="Feldmeyer B."/>
            <person name="Menzel F."/>
            <person name="Bornberg-Bauer E."/>
            <person name="Foitzik S."/>
        </authorList>
    </citation>
    <scope>NUCLEOTIDE SEQUENCE [LARGE SCALE GENOMIC DNA]</scope>
    <source>
        <tissue evidence="8">Whole body</tissue>
    </source>
</reference>
<evidence type="ECO:0000256" key="2">
    <source>
        <dbReference type="ARBA" id="ARBA00006175"/>
    </source>
</evidence>
<feature type="transmembrane region" description="Helical" evidence="7">
    <location>
        <begin position="223"/>
        <end position="242"/>
    </location>
</feature>
<feature type="transmembrane region" description="Helical" evidence="7">
    <location>
        <begin position="395"/>
        <end position="413"/>
    </location>
</feature>
<dbReference type="PROSITE" id="PS00221">
    <property type="entry name" value="MIP"/>
    <property type="match status" value="2"/>
</dbReference>
<feature type="transmembrane region" description="Helical" evidence="7">
    <location>
        <begin position="478"/>
        <end position="496"/>
    </location>
</feature>
<comment type="similarity">
    <text evidence="2">Belongs to the MIP/aquaporin (TC 1.A.8) family.</text>
</comment>
<dbReference type="InterPro" id="IPR023271">
    <property type="entry name" value="Aquaporin-like"/>
</dbReference>
<dbReference type="PRINTS" id="PR00783">
    <property type="entry name" value="MINTRINSICP"/>
</dbReference>
<feature type="transmembrane region" description="Helical" evidence="7">
    <location>
        <begin position="193"/>
        <end position="211"/>
    </location>
</feature>
<feature type="transmembrane region" description="Helical" evidence="7">
    <location>
        <begin position="60"/>
        <end position="83"/>
    </location>
</feature>
<dbReference type="InterPro" id="IPR034294">
    <property type="entry name" value="Aquaporin_transptr"/>
</dbReference>
<feature type="transmembrane region" description="Helical" evidence="7">
    <location>
        <begin position="95"/>
        <end position="116"/>
    </location>
</feature>
<dbReference type="GO" id="GO:0015267">
    <property type="term" value="F:channel activity"/>
    <property type="evidence" value="ECO:0007669"/>
    <property type="project" value="InterPro"/>
</dbReference>
<evidence type="ECO:0000256" key="4">
    <source>
        <dbReference type="ARBA" id="ARBA00022692"/>
    </source>
</evidence>
<accession>A0A4V3SCT2</accession>